<sequence length="269" mass="30594">MVPLPAQGHLNQLLHLARLISSYGIPVHFVGTTTHNRQAKLRIHGWDPLATTNIHFHEFPTPSFPSLPPDPNASFPSHMVPLLKASMNLREPVGTLLRTLSAATKRVIVIHDSLMASVVQDVPSIPSAESYCFRSISAFATSLFRFARRKTFPIDAEILKEAPSIESCSTSEFWEFRRTQLEHRIFNSGNLCNTSRVIEDRYIDMLAQEQVDGTSKHWAIGPFNPVDLLKNKNSIRRHSCLEWLDKQNKRNEEEDFTSGERKQNRSILL</sequence>
<dbReference type="Gene3D" id="3.40.50.2000">
    <property type="entry name" value="Glycogen Phosphorylase B"/>
    <property type="match status" value="1"/>
</dbReference>
<evidence type="ECO:0000313" key="3">
    <source>
        <dbReference type="EMBL" id="CAK9182425.1"/>
    </source>
</evidence>
<dbReference type="AlphaFoldDB" id="A0ABC8UMX7"/>
<dbReference type="PANTHER" id="PTHR48044:SF23">
    <property type="entry name" value="ANTHOCYANIDIN 3-O-GLUCOSYLTRANSFERASE-LIKE"/>
    <property type="match status" value="1"/>
</dbReference>
<gene>
    <name evidence="3" type="ORF">ILEXP_LOCUS52571</name>
</gene>
<dbReference type="EMBL" id="CAUOFW020008335">
    <property type="protein sequence ID" value="CAK9182425.1"/>
    <property type="molecule type" value="Genomic_DNA"/>
</dbReference>
<dbReference type="InterPro" id="IPR058980">
    <property type="entry name" value="Glyco_transf_N"/>
</dbReference>
<organism evidence="3 4">
    <name type="scientific">Ilex paraguariensis</name>
    <name type="common">yerba mate</name>
    <dbReference type="NCBI Taxonomy" id="185542"/>
    <lineage>
        <taxon>Eukaryota</taxon>
        <taxon>Viridiplantae</taxon>
        <taxon>Streptophyta</taxon>
        <taxon>Embryophyta</taxon>
        <taxon>Tracheophyta</taxon>
        <taxon>Spermatophyta</taxon>
        <taxon>Magnoliopsida</taxon>
        <taxon>eudicotyledons</taxon>
        <taxon>Gunneridae</taxon>
        <taxon>Pentapetalae</taxon>
        <taxon>asterids</taxon>
        <taxon>campanulids</taxon>
        <taxon>Aquifoliales</taxon>
        <taxon>Aquifoliaceae</taxon>
        <taxon>Ilex</taxon>
    </lineage>
</organism>
<evidence type="ECO:0000313" key="4">
    <source>
        <dbReference type="Proteomes" id="UP001642360"/>
    </source>
</evidence>
<dbReference type="GO" id="GO:0008194">
    <property type="term" value="F:UDP-glycosyltransferase activity"/>
    <property type="evidence" value="ECO:0007669"/>
    <property type="project" value="UniProtKB-ARBA"/>
</dbReference>
<name>A0ABC8UMX7_9AQUA</name>
<evidence type="ECO:0000259" key="2">
    <source>
        <dbReference type="Pfam" id="PF26168"/>
    </source>
</evidence>
<dbReference type="PANTHER" id="PTHR48044">
    <property type="entry name" value="GLYCOSYLTRANSFERASE"/>
    <property type="match status" value="1"/>
</dbReference>
<reference evidence="3 4" key="1">
    <citation type="submission" date="2024-02" db="EMBL/GenBank/DDBJ databases">
        <authorList>
            <person name="Vignale AGUSTIN F."/>
            <person name="Sosa J E."/>
            <person name="Modenutti C."/>
        </authorList>
    </citation>
    <scope>NUCLEOTIDE SEQUENCE [LARGE SCALE GENOMIC DNA]</scope>
</reference>
<dbReference type="SUPFAM" id="SSF53756">
    <property type="entry name" value="UDP-Glycosyltransferase/glycogen phosphorylase"/>
    <property type="match status" value="1"/>
</dbReference>
<dbReference type="Proteomes" id="UP001642360">
    <property type="component" value="Unassembled WGS sequence"/>
</dbReference>
<dbReference type="Pfam" id="PF26168">
    <property type="entry name" value="Glyco_transf_N"/>
    <property type="match status" value="1"/>
</dbReference>
<accession>A0ABC8UMX7</accession>
<dbReference type="FunFam" id="3.40.50.2000:FF:000238">
    <property type="entry name" value="Glycosyltransferase"/>
    <property type="match status" value="1"/>
</dbReference>
<keyword evidence="4" id="KW-1185">Reference proteome</keyword>
<comment type="similarity">
    <text evidence="1">Belongs to the UDP-glycosyltransferase family.</text>
</comment>
<comment type="caution">
    <text evidence="3">The sequence shown here is derived from an EMBL/GenBank/DDBJ whole genome shotgun (WGS) entry which is preliminary data.</text>
</comment>
<proteinExistence type="inferred from homology"/>
<evidence type="ECO:0000256" key="1">
    <source>
        <dbReference type="ARBA" id="ARBA00009995"/>
    </source>
</evidence>
<protein>
    <recommendedName>
        <fullName evidence="2">Glycosyltransferase N-terminal domain-containing protein</fullName>
    </recommendedName>
</protein>
<feature type="domain" description="Glycosyltransferase N-terminal" evidence="2">
    <location>
        <begin position="1"/>
        <end position="225"/>
    </location>
</feature>